<sequence>MSQALVKIRTLDRIDMNILETLQREGRISNVELARRVNLSASPCIDRVKRLEQEGYIERYGALLNASRLGFGTTVFIQITLDNTTSDVFDRFKNDVLNIPHVVECHMVAGGFDYLLKLRLPNMDAYRTILAQIVDLPGVIKNHTYVVIEQVKQDEGLPLKANEQL</sequence>
<dbReference type="InterPro" id="IPR011991">
    <property type="entry name" value="ArsR-like_HTH"/>
</dbReference>
<dbReference type="InterPro" id="IPR000485">
    <property type="entry name" value="AsnC-type_HTH_dom"/>
</dbReference>
<evidence type="ECO:0000313" key="8">
    <source>
        <dbReference type="Proteomes" id="UP001231616"/>
    </source>
</evidence>
<dbReference type="InterPro" id="IPR019888">
    <property type="entry name" value="Tscrpt_reg_AsnC-like"/>
</dbReference>
<dbReference type="InterPro" id="IPR019887">
    <property type="entry name" value="Tscrpt_reg_AsnC/Lrp_C"/>
</dbReference>
<dbReference type="Proteomes" id="UP001231616">
    <property type="component" value="Unassembled WGS sequence"/>
</dbReference>
<dbReference type="InterPro" id="IPR036388">
    <property type="entry name" value="WH-like_DNA-bd_sf"/>
</dbReference>
<keyword evidence="2" id="KW-0238">DNA-binding</keyword>
<dbReference type="SUPFAM" id="SSF46785">
    <property type="entry name" value="Winged helix' DNA-binding domain"/>
    <property type="match status" value="1"/>
</dbReference>
<organism evidence="7 8">
    <name type="scientific">Alkalimonas collagenimarina</name>
    <dbReference type="NCBI Taxonomy" id="400390"/>
    <lineage>
        <taxon>Bacteria</taxon>
        <taxon>Pseudomonadati</taxon>
        <taxon>Pseudomonadota</taxon>
        <taxon>Gammaproteobacteria</taxon>
        <taxon>Alkalimonas</taxon>
    </lineage>
</organism>
<comment type="caution">
    <text evidence="7">The sequence shown here is derived from an EMBL/GenBank/DDBJ whole genome shotgun (WGS) entry which is preliminary data.</text>
</comment>
<keyword evidence="3" id="KW-0010">Activator</keyword>
<dbReference type="SMART" id="SM00344">
    <property type="entry name" value="HTH_ASNC"/>
    <property type="match status" value="1"/>
</dbReference>
<dbReference type="Gene3D" id="3.30.70.920">
    <property type="match status" value="1"/>
</dbReference>
<protein>
    <recommendedName>
        <fullName evidence="5">Leucine-responsive regulatory protein</fullName>
    </recommendedName>
</protein>
<dbReference type="Pfam" id="PF13412">
    <property type="entry name" value="HTH_24"/>
    <property type="match status" value="1"/>
</dbReference>
<dbReference type="Gene3D" id="1.10.10.10">
    <property type="entry name" value="Winged helix-like DNA-binding domain superfamily/Winged helix DNA-binding domain"/>
    <property type="match status" value="1"/>
</dbReference>
<evidence type="ECO:0000313" key="7">
    <source>
        <dbReference type="EMBL" id="MDP4536169.1"/>
    </source>
</evidence>
<accession>A0ABT9GZ79</accession>
<dbReference type="Pfam" id="PF01037">
    <property type="entry name" value="AsnC_trans_reg"/>
    <property type="match status" value="1"/>
</dbReference>
<dbReference type="PANTHER" id="PTHR30154:SF0">
    <property type="entry name" value="LEUCINE-RESPONSIVE REGULATORY PROTEIN"/>
    <property type="match status" value="1"/>
</dbReference>
<evidence type="ECO:0000259" key="6">
    <source>
        <dbReference type="PROSITE" id="PS50956"/>
    </source>
</evidence>
<dbReference type="PROSITE" id="PS50956">
    <property type="entry name" value="HTH_ASNC_2"/>
    <property type="match status" value="1"/>
</dbReference>
<dbReference type="PANTHER" id="PTHR30154">
    <property type="entry name" value="LEUCINE-RESPONSIVE REGULATORY PROTEIN"/>
    <property type="match status" value="1"/>
</dbReference>
<feature type="domain" description="HTH asnC-type" evidence="6">
    <location>
        <begin position="11"/>
        <end position="72"/>
    </location>
</feature>
<dbReference type="PROSITE" id="PS00519">
    <property type="entry name" value="HTH_ASNC_1"/>
    <property type="match status" value="1"/>
</dbReference>
<dbReference type="InterPro" id="IPR011008">
    <property type="entry name" value="Dimeric_a/b-barrel"/>
</dbReference>
<evidence type="ECO:0000256" key="1">
    <source>
        <dbReference type="ARBA" id="ARBA00023015"/>
    </source>
</evidence>
<dbReference type="InterPro" id="IPR036390">
    <property type="entry name" value="WH_DNA-bd_sf"/>
</dbReference>
<dbReference type="CDD" id="cd00090">
    <property type="entry name" value="HTH_ARSR"/>
    <property type="match status" value="1"/>
</dbReference>
<dbReference type="PRINTS" id="PR00033">
    <property type="entry name" value="HTHASNC"/>
</dbReference>
<keyword evidence="8" id="KW-1185">Reference proteome</keyword>
<gene>
    <name evidence="7" type="ORF">Q3O60_08220</name>
</gene>
<dbReference type="SUPFAM" id="SSF54909">
    <property type="entry name" value="Dimeric alpha+beta barrel"/>
    <property type="match status" value="1"/>
</dbReference>
<reference evidence="7 8" key="1">
    <citation type="submission" date="2023-08" db="EMBL/GenBank/DDBJ databases">
        <authorList>
            <person name="Joshi A."/>
            <person name="Thite S."/>
        </authorList>
    </citation>
    <scope>NUCLEOTIDE SEQUENCE [LARGE SCALE GENOMIC DNA]</scope>
    <source>
        <strain evidence="7 8">AC40</strain>
    </source>
</reference>
<evidence type="ECO:0000256" key="4">
    <source>
        <dbReference type="ARBA" id="ARBA00023163"/>
    </source>
</evidence>
<evidence type="ECO:0000256" key="5">
    <source>
        <dbReference type="ARBA" id="ARBA00039227"/>
    </source>
</evidence>
<dbReference type="EMBL" id="JAUZVZ010000009">
    <property type="protein sequence ID" value="MDP4536169.1"/>
    <property type="molecule type" value="Genomic_DNA"/>
</dbReference>
<keyword evidence="4" id="KW-0804">Transcription</keyword>
<keyword evidence="1" id="KW-0805">Transcription regulation</keyword>
<evidence type="ECO:0000256" key="2">
    <source>
        <dbReference type="ARBA" id="ARBA00023125"/>
    </source>
</evidence>
<name>A0ABT9GZ79_9GAMM</name>
<proteinExistence type="predicted"/>
<dbReference type="InterPro" id="IPR019885">
    <property type="entry name" value="Tscrpt_reg_HTH_AsnC-type_CS"/>
</dbReference>
<evidence type="ECO:0000256" key="3">
    <source>
        <dbReference type="ARBA" id="ARBA00023159"/>
    </source>
</evidence>